<protein>
    <submittedName>
        <fullName evidence="1">Phage P2 GpE</fullName>
    </submittedName>
</protein>
<name>A0A1I1WBD3_PSEOC</name>
<evidence type="ECO:0000313" key="1">
    <source>
        <dbReference type="EMBL" id="SFD92515.1"/>
    </source>
</evidence>
<organism evidence="1 2">
    <name type="scientific">Pseudomonas straminea</name>
    <dbReference type="NCBI Taxonomy" id="47882"/>
    <lineage>
        <taxon>Bacteria</taxon>
        <taxon>Pseudomonadati</taxon>
        <taxon>Pseudomonadota</taxon>
        <taxon>Gammaproteobacteria</taxon>
        <taxon>Pseudomonadales</taxon>
        <taxon>Pseudomonadaceae</taxon>
        <taxon>Phytopseudomonas</taxon>
    </lineage>
</organism>
<dbReference type="Proteomes" id="UP000243950">
    <property type="component" value="Unassembled WGS sequence"/>
</dbReference>
<sequence length="40" mass="4570">MADLAVVFHWAPSHMDALSLTELMQWRERARVRSQSDGGN</sequence>
<dbReference type="InterPro" id="IPR009493">
    <property type="entry name" value="P2_GpE"/>
</dbReference>
<dbReference type="AlphaFoldDB" id="A0A1I1WBD3"/>
<dbReference type="EMBL" id="FOMO01000005">
    <property type="protein sequence ID" value="SFD92515.1"/>
    <property type="molecule type" value="Genomic_DNA"/>
</dbReference>
<reference evidence="2" key="1">
    <citation type="submission" date="2016-10" db="EMBL/GenBank/DDBJ databases">
        <authorList>
            <person name="Varghese N."/>
            <person name="Submissions S."/>
        </authorList>
    </citation>
    <scope>NUCLEOTIDE SEQUENCE [LARGE SCALE GENOMIC DNA]</scope>
    <source>
        <strain evidence="2">JCM 2783</strain>
    </source>
</reference>
<keyword evidence="2" id="KW-1185">Reference proteome</keyword>
<accession>A0A1I1WBD3</accession>
<dbReference type="Pfam" id="PF06528">
    <property type="entry name" value="Phage_P2_GpE"/>
    <property type="match status" value="1"/>
</dbReference>
<dbReference type="RefSeq" id="WP_093504928.1">
    <property type="nucleotide sequence ID" value="NZ_BSSG01000005.1"/>
</dbReference>
<gene>
    <name evidence="1" type="ORF">SAMN05216372_105384</name>
</gene>
<proteinExistence type="predicted"/>
<evidence type="ECO:0000313" key="2">
    <source>
        <dbReference type="Proteomes" id="UP000243950"/>
    </source>
</evidence>